<protein>
    <recommendedName>
        <fullName evidence="5">DOCKER Lobe A domain-containing protein</fullName>
    </recommendedName>
</protein>
<dbReference type="InterPro" id="IPR046769">
    <property type="entry name" value="DOCKER_Lobe_A"/>
</dbReference>
<dbReference type="Proteomes" id="UP000179807">
    <property type="component" value="Unassembled WGS sequence"/>
</dbReference>
<feature type="domain" description="DOCKER Lobe A" evidence="1">
    <location>
        <begin position="1067"/>
        <end position="1242"/>
    </location>
</feature>
<evidence type="ECO:0008006" key="5">
    <source>
        <dbReference type="Google" id="ProtNLM"/>
    </source>
</evidence>
<dbReference type="RefSeq" id="XP_068356028.1">
    <property type="nucleotide sequence ID" value="XM_068493403.1"/>
</dbReference>
<gene>
    <name evidence="3" type="ORF">TRFO_06947</name>
</gene>
<evidence type="ECO:0000259" key="2">
    <source>
        <dbReference type="Pfam" id="PF14429"/>
    </source>
</evidence>
<organism evidence="3 4">
    <name type="scientific">Tritrichomonas foetus</name>
    <dbReference type="NCBI Taxonomy" id="1144522"/>
    <lineage>
        <taxon>Eukaryota</taxon>
        <taxon>Metamonada</taxon>
        <taxon>Parabasalia</taxon>
        <taxon>Tritrichomonadida</taxon>
        <taxon>Tritrichomonadidae</taxon>
        <taxon>Tritrichomonas</taxon>
    </lineage>
</organism>
<evidence type="ECO:0000313" key="4">
    <source>
        <dbReference type="Proteomes" id="UP000179807"/>
    </source>
</evidence>
<dbReference type="OrthoDB" id="10656024at2759"/>
<dbReference type="Gene3D" id="1.25.40.410">
    <property type="match status" value="1"/>
</dbReference>
<dbReference type="Pfam" id="PF14429">
    <property type="entry name" value="DOCK-C2"/>
    <property type="match status" value="1"/>
</dbReference>
<dbReference type="InterPro" id="IPR026791">
    <property type="entry name" value="DOCK"/>
</dbReference>
<dbReference type="Pfam" id="PF06920">
    <property type="entry name" value="DHR-2_Lobe_A"/>
    <property type="match status" value="1"/>
</dbReference>
<evidence type="ECO:0000259" key="1">
    <source>
        <dbReference type="Pfam" id="PF06920"/>
    </source>
</evidence>
<dbReference type="InterPro" id="IPR035892">
    <property type="entry name" value="C2_domain_sf"/>
</dbReference>
<dbReference type="GO" id="GO:0007264">
    <property type="term" value="P:small GTPase-mediated signal transduction"/>
    <property type="evidence" value="ECO:0007669"/>
    <property type="project" value="InterPro"/>
</dbReference>
<dbReference type="PANTHER" id="PTHR23317">
    <property type="entry name" value="DEDICATOR OF CYTOKINESIS DOCK"/>
    <property type="match status" value="1"/>
</dbReference>
<dbReference type="InterPro" id="IPR027007">
    <property type="entry name" value="C2_DOCK-type_domain"/>
</dbReference>
<reference evidence="3" key="1">
    <citation type="submission" date="2016-10" db="EMBL/GenBank/DDBJ databases">
        <authorList>
            <person name="Benchimol M."/>
            <person name="Almeida L.G."/>
            <person name="Vasconcelos A.T."/>
            <person name="Perreira-Neves A."/>
            <person name="Rosa I.A."/>
            <person name="Tasca T."/>
            <person name="Bogo M.R."/>
            <person name="de Souza W."/>
        </authorList>
    </citation>
    <scope>NUCLEOTIDE SEQUENCE [LARGE SCALE GENOMIC DNA]</scope>
    <source>
        <strain evidence="3">K</strain>
    </source>
</reference>
<comment type="caution">
    <text evidence="3">The sequence shown here is derived from an EMBL/GenBank/DDBJ whole genome shotgun (WGS) entry which is preliminary data.</text>
</comment>
<proteinExistence type="predicted"/>
<dbReference type="PANTHER" id="PTHR23317:SF76">
    <property type="entry name" value="LD20667P"/>
    <property type="match status" value="1"/>
</dbReference>
<keyword evidence="4" id="KW-1185">Reference proteome</keyword>
<dbReference type="VEuPathDB" id="TrichDB:TRFO_06947"/>
<name>A0A1J4JZD7_9EUKA</name>
<accession>A0A1J4JZD7</accession>
<feature type="domain" description="C2 DOCK-type" evidence="2">
    <location>
        <begin position="360"/>
        <end position="456"/>
    </location>
</feature>
<evidence type="ECO:0000313" key="3">
    <source>
        <dbReference type="EMBL" id="OHT02892.1"/>
    </source>
</evidence>
<dbReference type="InterPro" id="IPR043161">
    <property type="entry name" value="DOCK_C_lobe_A"/>
</dbReference>
<dbReference type="EMBL" id="MLAK01000849">
    <property type="protein sequence ID" value="OHT02892.1"/>
    <property type="molecule type" value="Genomic_DNA"/>
</dbReference>
<dbReference type="Gene3D" id="2.60.40.150">
    <property type="entry name" value="C2 domain"/>
    <property type="match status" value="1"/>
</dbReference>
<dbReference type="GeneID" id="94828107"/>
<sequence>MDNSVTNEFFNTLVVTPHLKVVDKLPKEIQHQTLSEHYELNNGWARSIFEENPRKLVPNPTITTQKLDQTPISNEVHPAQNELLNQGEIDINKAIEYLSLQETTSLGPIAPLYKVQVPYRKTNDYSSIPLPAYRGKSGIVGLTLKDISTGGSPCTGFFQLYIMSDDCQSFSPLTEPLHFENNMFTQTINPEAYLTCQNSDPRIFLLCYIHKQTPNGRIPYGVASRQLFYEQDGKTFTAKNFNTFGNSFHALIGSDIKSCITNLIRPSEQKTLVPVHSEFQVRFIKFSEFDYTYSWLGNLDGHLRAVEIAPKHFCPTPVISIFDIEFTLKNPPKGTVMYFKAYVLSDQLKMGTQPQGMPVFTYTSPNKISEYTSVALPPNNLVTFNENIRIYINKQFNNQTHLVIIVYSLIPEKKEPTVYKIGFIPLYNTTNTLEDEPQKFILYDPKRMPKDYLKHQKPPNKTYISCRVNLPPAYCVFPSMEKFISSPVTDTIELPEGDKENLIAYVVPILAKMMTSLTLDNMKKFIEWFARFDTKQYPEIRQWTYNAFNPQTTNPNIINQLLSFLNTLMEDSIKAYITLKEDPQLTGFIKKRERTKTFLSKATDSVDSLKASMMVQQIMKQLPIYIDLLIVGIHEMKDQFDPNNVYLFFKIFAEFLYDGFHQFQTEDLFSTIDSISWFLFVSMNLFDFKEISECIFAVFRSIMALRTMFQDPAKKIENSQLQFRFLTVFALSKTFVVGLGSLTKTLSTKSTYSPYNKLLSMLFLAIYEGYTIENPDILKYVTSFLSMLCIHIENLPDAVASHVSFTMLPLLNIIFSAYESPNLKKTPIAQYFVAPFVLLILNKSSPEQLQSFFGGFPTSFQQQFISFLESIVVVIGKNGFERNINYFIQITQRLLKFLITILPLLGPSMPQVVSLCDVLLNKYQTPNNFLFFYHFLSQAIKQFPCERSLISTLLKRITSPLMSTRCLSTALLALQFRYDYTRNSSIVLSSIDTMDSLTAILLENDIDKIAVYNKFIKIIVEISSKWNDERFYAQVKERMGAASVIANVVQDQKASKYPPEIRCQQVMKIANQYNMYPTMRLKWLQECYKINIQNNDKISAFVTQLHVIALIATVYHHNKESLDTSQGSQNHFHLSVTQPIKYASNLKDSVENSFIFMPEVIRETRIDFASMQPVALGLLSDLTLSILTEEIERTISIGCEAGLYYSLRPIHSFQLRLHQRTRNFQECAKACSQLSDRFKSITTSSTLTHDNPIATYLVCDREKKTQNVFCVSKDTKILDMISASERGYTRPALCPKHAMGCMYQGTCIIPLDIDDDRCIDDEHSHCWQHFKSQVFISDYDNTDFNKKEINVLYVKTAKHIPHYRMAVEVECTEVVQYSVLELVTKGAEKTIRVCEAITRDLEMWFENAKNIDHEKTPDQLFYGETPKIMKTLDNILKGKDCLYDRLKRLRNQKPDEAKEIATQVRLSISHLMKIFGRFAAELPNIAMLNVHLNMYTVLVNDFCKDFQIPNIKAGQQFESYRDPMSQRFDFEVQDVPVL</sequence>
<dbReference type="GO" id="GO:0005085">
    <property type="term" value="F:guanyl-nucleotide exchange factor activity"/>
    <property type="evidence" value="ECO:0007669"/>
    <property type="project" value="InterPro"/>
</dbReference>